<dbReference type="Proteomes" id="UP000054532">
    <property type="component" value="Unassembled WGS sequence"/>
</dbReference>
<dbReference type="GO" id="GO:0008422">
    <property type="term" value="F:beta-glucosidase activity"/>
    <property type="evidence" value="ECO:0007669"/>
    <property type="project" value="UniProtKB-EC"/>
</dbReference>
<dbReference type="GO" id="GO:0009251">
    <property type="term" value="P:glucan catabolic process"/>
    <property type="evidence" value="ECO:0007669"/>
    <property type="project" value="TreeGrafter"/>
</dbReference>
<dbReference type="Proteomes" id="UP000053236">
    <property type="component" value="Unassembled WGS sequence"/>
</dbReference>
<reference evidence="12" key="4">
    <citation type="submission" date="2013-11" db="EMBL/GenBank/DDBJ databases">
        <title>The Genome Sequence of Phytophthora parasitica IAC_01/95.</title>
        <authorList>
            <consortium name="The Broad Institute Genomics Platform"/>
            <person name="Russ C."/>
            <person name="Tyler B."/>
            <person name="Panabieres F."/>
            <person name="Shan W."/>
            <person name="Tripathy S."/>
            <person name="Grunwald N."/>
            <person name="Machado M."/>
            <person name="Johnson C.S."/>
            <person name="Arredondo F."/>
            <person name="Hong C."/>
            <person name="Coffey M."/>
            <person name="Young S.K."/>
            <person name="Zeng Q."/>
            <person name="Gargeya S."/>
            <person name="Fitzgerald M."/>
            <person name="Abouelleil A."/>
            <person name="Alvarado L."/>
            <person name="Chapman S.B."/>
            <person name="Gainer-Dewar J."/>
            <person name="Goldberg J."/>
            <person name="Griggs A."/>
            <person name="Gujja S."/>
            <person name="Hansen M."/>
            <person name="Howarth C."/>
            <person name="Imamovic A."/>
            <person name="Ireland A."/>
            <person name="Larimer J."/>
            <person name="McCowan C."/>
            <person name="Murphy C."/>
            <person name="Pearson M."/>
            <person name="Poon T.W."/>
            <person name="Priest M."/>
            <person name="Roberts A."/>
            <person name="Saif S."/>
            <person name="Shea T."/>
            <person name="Sykes S."/>
            <person name="Wortman J."/>
            <person name="Nusbaum C."/>
            <person name="Birren B."/>
        </authorList>
    </citation>
    <scope>NUCLEOTIDE SEQUENCE [LARGE SCALE GENOMIC DNA]</scope>
    <source>
        <strain evidence="12">IAC_01/95</strain>
    </source>
</reference>
<dbReference type="PANTHER" id="PTHR30620:SF16">
    <property type="entry name" value="LYSOSOMAL BETA GLUCOSIDASE"/>
    <property type="match status" value="1"/>
</dbReference>
<sequence>MSMVPNDTSFINYTENMLVGYPQYETRLRESAKRIVKMKLKLGLYENPVPGEEFEFLVGNDEDKAVALDLARESIVLLKNNESVLPLAKDASVFLTGHSADNVGYQCGGWSIAWQGYSGNEMFLNGISVRQGFEDLVGNNSFTYFNGLYENGTYSEADLAKAVELAGQHEYTIAVIGEKQYTEKPGDIDDLALPPGQIEYVEALAATGTKVIIVLFEGRPRLLGSLPDTASAIIDGLLPCELGGKAMAEIIYGDVNPSGRLPISYPKDPANVAIPYYHRVNTQCAYDHCWMQWDFGAGLSYTEFNYSAVSLDSTTITNADAFTVTATVTVTNVGTRAGKETVMLFLTQPYRTISVPEVKMLKKFKKIELQPGESQDVSFTLTADDWSVYDPQIGNGFKKVTEDSNYVVAIKPDTWCNVYKNITNPLCAVFKIDTGRDNFGLPPPVANVTGTDAPVLQGTVAIPGTTEPPADEAGAGTVEAGNY</sequence>
<dbReference type="SMART" id="SM01217">
    <property type="entry name" value="Fn3_like"/>
    <property type="match status" value="1"/>
</dbReference>
<reference evidence="9" key="2">
    <citation type="submission" date="2013-11" db="EMBL/GenBank/DDBJ databases">
        <title>The Genome Sequence of Phytophthora parasitica CJ02B3.</title>
        <authorList>
            <consortium name="The Broad Institute Genomics Platform"/>
            <person name="Russ C."/>
            <person name="Tyler B."/>
            <person name="Panabieres F."/>
            <person name="Shan W."/>
            <person name="Tripathy S."/>
            <person name="Grunwald N."/>
            <person name="Machado M."/>
            <person name="Johnson C.S."/>
            <person name="Arredondo F."/>
            <person name="Hong C."/>
            <person name="Coffey M."/>
            <person name="Young S.K."/>
            <person name="Zeng Q."/>
            <person name="Gargeya S."/>
            <person name="Fitzgerald M."/>
            <person name="Abouelleil A."/>
            <person name="Alvarado L."/>
            <person name="Chapman S.B."/>
            <person name="Gainer-Dewar J."/>
            <person name="Goldberg J."/>
            <person name="Griggs A."/>
            <person name="Gujja S."/>
            <person name="Hansen M."/>
            <person name="Howarth C."/>
            <person name="Imamovic A."/>
            <person name="Ireland A."/>
            <person name="Larimer J."/>
            <person name="McCowan C."/>
            <person name="Murphy C."/>
            <person name="Pearson M."/>
            <person name="Poon T.W."/>
            <person name="Priest M."/>
            <person name="Roberts A."/>
            <person name="Saif S."/>
            <person name="Shea T."/>
            <person name="Sykes S."/>
            <person name="Wortman J."/>
            <person name="Nusbaum C."/>
            <person name="Birren B."/>
        </authorList>
    </citation>
    <scope>NUCLEOTIDE SEQUENCE [LARGE SCALE GENOMIC DNA]</scope>
    <source>
        <strain evidence="9">CJ02B3</strain>
    </source>
</reference>
<evidence type="ECO:0000313" key="10">
    <source>
        <dbReference type="EMBL" id="ETL33618.1"/>
    </source>
</evidence>
<evidence type="ECO:0000256" key="3">
    <source>
        <dbReference type="ARBA" id="ARBA00012744"/>
    </source>
</evidence>
<name>W2GB86_PHYNI</name>
<accession>W2GB86</accession>
<keyword evidence="5" id="KW-0378">Hydrolase</keyword>
<dbReference type="InterPro" id="IPR013783">
    <property type="entry name" value="Ig-like_fold"/>
</dbReference>
<dbReference type="PANTHER" id="PTHR30620">
    <property type="entry name" value="PERIPLASMIC BETA-GLUCOSIDASE-RELATED"/>
    <property type="match status" value="1"/>
</dbReference>
<dbReference type="InterPro" id="IPR002772">
    <property type="entry name" value="Glyco_hydro_3_C"/>
</dbReference>
<evidence type="ECO:0000256" key="6">
    <source>
        <dbReference type="ARBA" id="ARBA00023295"/>
    </source>
</evidence>
<evidence type="ECO:0000256" key="1">
    <source>
        <dbReference type="ARBA" id="ARBA00000448"/>
    </source>
</evidence>
<evidence type="ECO:0000259" key="8">
    <source>
        <dbReference type="SMART" id="SM01217"/>
    </source>
</evidence>
<protein>
    <recommendedName>
        <fullName evidence="3">beta-glucosidase</fullName>
        <ecNumber evidence="3">3.2.1.21</ecNumber>
    </recommendedName>
</protein>
<evidence type="ECO:0000256" key="7">
    <source>
        <dbReference type="SAM" id="MobiDB-lite"/>
    </source>
</evidence>
<reference evidence="10" key="3">
    <citation type="submission" date="2013-11" db="EMBL/GenBank/DDBJ databases">
        <title>The Genome Sequence of Phytophthora parasitica CJ05E6.</title>
        <authorList>
            <consortium name="The Broad Institute Genomics Platform"/>
            <person name="Russ C."/>
            <person name="Tyler B."/>
            <person name="Panabieres F."/>
            <person name="Shan W."/>
            <person name="Tripathy S."/>
            <person name="Grunwald N."/>
            <person name="Machado M."/>
            <person name="Johnson C.S."/>
            <person name="Arredondo F."/>
            <person name="Hong C."/>
            <person name="Coffey M."/>
            <person name="Young S.K."/>
            <person name="Zeng Q."/>
            <person name="Gargeya S."/>
            <person name="Fitzgerald M."/>
            <person name="Abouelleil A."/>
            <person name="Alvarado L."/>
            <person name="Chapman S.B."/>
            <person name="Gainer-Dewar J."/>
            <person name="Goldberg J."/>
            <person name="Griggs A."/>
            <person name="Gujja S."/>
            <person name="Hansen M."/>
            <person name="Howarth C."/>
            <person name="Imamovic A."/>
            <person name="Ireland A."/>
            <person name="Larimer J."/>
            <person name="McCowan C."/>
            <person name="Murphy C."/>
            <person name="Pearson M."/>
            <person name="Poon T.W."/>
            <person name="Priest M."/>
            <person name="Roberts A."/>
            <person name="Saif S."/>
            <person name="Shea T."/>
            <person name="Sykes S."/>
            <person name="Wortman J."/>
            <person name="Nusbaum C."/>
            <person name="Birren B."/>
        </authorList>
    </citation>
    <scope>NUCLEOTIDE SEQUENCE [LARGE SCALE GENOMIC DNA]</scope>
    <source>
        <strain evidence="10">CJ05E6</strain>
    </source>
</reference>
<dbReference type="VEuPathDB" id="FungiDB:PPTG_14483"/>
<dbReference type="EC" id="3.2.1.21" evidence="3"/>
<dbReference type="Proteomes" id="UP000054423">
    <property type="component" value="Unassembled WGS sequence"/>
</dbReference>
<dbReference type="EMBL" id="KI681171">
    <property type="protein sequence ID" value="ETL86899.1"/>
    <property type="molecule type" value="Genomic_DNA"/>
</dbReference>
<dbReference type="OrthoDB" id="416222at2759"/>
<dbReference type="Proteomes" id="UP000053864">
    <property type="component" value="Unassembled WGS sequence"/>
</dbReference>
<dbReference type="Pfam" id="PF14310">
    <property type="entry name" value="Fn3-like"/>
    <property type="match status" value="1"/>
</dbReference>
<evidence type="ECO:0000256" key="2">
    <source>
        <dbReference type="ARBA" id="ARBA00005336"/>
    </source>
</evidence>
<dbReference type="Gene3D" id="3.40.50.1700">
    <property type="entry name" value="Glycoside hydrolase family 3 C-terminal domain"/>
    <property type="match status" value="1"/>
</dbReference>
<evidence type="ECO:0000256" key="4">
    <source>
        <dbReference type="ARBA" id="ARBA00022729"/>
    </source>
</evidence>
<dbReference type="AlphaFoldDB" id="W2GB86"/>
<dbReference type="EMBL" id="KI687745">
    <property type="protein sequence ID" value="ETK80194.1"/>
    <property type="molecule type" value="Genomic_DNA"/>
</dbReference>
<gene>
    <name evidence="12" type="ORF">L914_13875</name>
    <name evidence="9" type="ORF">L915_14059</name>
    <name evidence="10" type="ORF">L916_13955</name>
    <name evidence="11" type="ORF">L917_13748</name>
</gene>
<organism evidence="9">
    <name type="scientific">Phytophthora nicotianae</name>
    <name type="common">Potato buckeye rot agent</name>
    <name type="synonym">Phytophthora parasitica</name>
    <dbReference type="NCBI Taxonomy" id="4792"/>
    <lineage>
        <taxon>Eukaryota</taxon>
        <taxon>Sar</taxon>
        <taxon>Stramenopiles</taxon>
        <taxon>Oomycota</taxon>
        <taxon>Peronosporomycetes</taxon>
        <taxon>Peronosporales</taxon>
        <taxon>Peronosporaceae</taxon>
        <taxon>Phytophthora</taxon>
    </lineage>
</organism>
<comment type="catalytic activity">
    <reaction evidence="1">
        <text>Hydrolysis of terminal, non-reducing beta-D-glucosyl residues with release of beta-D-glucose.</text>
        <dbReference type="EC" id="3.2.1.21"/>
    </reaction>
</comment>
<dbReference type="InterPro" id="IPR036881">
    <property type="entry name" value="Glyco_hydro_3_C_sf"/>
</dbReference>
<keyword evidence="4" id="KW-0732">Signal</keyword>
<dbReference type="InterPro" id="IPR051915">
    <property type="entry name" value="Cellulose_Degrad_GH3"/>
</dbReference>
<keyword evidence="6" id="KW-0326">Glycosidase</keyword>
<comment type="similarity">
    <text evidence="2">Belongs to the glycosyl hydrolase 3 family.</text>
</comment>
<evidence type="ECO:0000313" key="12">
    <source>
        <dbReference type="EMBL" id="ETM40068.1"/>
    </source>
</evidence>
<dbReference type="EMBL" id="KI674497">
    <property type="protein sequence ID" value="ETL33618.1"/>
    <property type="molecule type" value="Genomic_DNA"/>
</dbReference>
<dbReference type="Gene3D" id="2.60.40.10">
    <property type="entry name" value="Immunoglobulins"/>
    <property type="match status" value="1"/>
</dbReference>
<dbReference type="InterPro" id="IPR026891">
    <property type="entry name" value="Fn3-like"/>
</dbReference>
<feature type="region of interest" description="Disordered" evidence="7">
    <location>
        <begin position="464"/>
        <end position="483"/>
    </location>
</feature>
<evidence type="ECO:0000256" key="5">
    <source>
        <dbReference type="ARBA" id="ARBA00022801"/>
    </source>
</evidence>
<evidence type="ECO:0000313" key="11">
    <source>
        <dbReference type="EMBL" id="ETL86899.1"/>
    </source>
</evidence>
<proteinExistence type="inferred from homology"/>
<dbReference type="Pfam" id="PF01915">
    <property type="entry name" value="Glyco_hydro_3_C"/>
    <property type="match status" value="1"/>
</dbReference>
<evidence type="ECO:0000313" key="9">
    <source>
        <dbReference type="EMBL" id="ETK80194.1"/>
    </source>
</evidence>
<dbReference type="SUPFAM" id="SSF52279">
    <property type="entry name" value="Beta-D-glucan exohydrolase, C-terminal domain"/>
    <property type="match status" value="1"/>
</dbReference>
<dbReference type="FunFam" id="2.60.40.10:FF:000731">
    <property type="entry name" value="Lysosomal beta glucosidase"/>
    <property type="match status" value="1"/>
</dbReference>
<dbReference type="FunFam" id="3.40.50.1700:FF:000006">
    <property type="entry name" value="Lysosomal beta glucosidase"/>
    <property type="match status" value="1"/>
</dbReference>
<dbReference type="EMBL" id="KI694423">
    <property type="protein sequence ID" value="ETM40068.1"/>
    <property type="molecule type" value="Genomic_DNA"/>
</dbReference>
<feature type="domain" description="Fibronectin type III-like" evidence="8">
    <location>
        <begin position="340"/>
        <end position="414"/>
    </location>
</feature>
<reference evidence="11" key="1">
    <citation type="submission" date="2013-11" db="EMBL/GenBank/DDBJ databases">
        <title>The Genome Sequence of Phytophthora parasitica CHvinca01.</title>
        <authorList>
            <consortium name="The Broad Institute Genomics Platform"/>
            <person name="Russ C."/>
            <person name="Tyler B."/>
            <person name="Panabieres F."/>
            <person name="Shan W."/>
            <person name="Tripathy S."/>
            <person name="Grunwald N."/>
            <person name="Machado M."/>
            <person name="Johnson C.S."/>
            <person name="Arredondo F."/>
            <person name="Hong C."/>
            <person name="Coffey M."/>
            <person name="Young S.K."/>
            <person name="Zeng Q."/>
            <person name="Gargeya S."/>
            <person name="Fitzgerald M."/>
            <person name="Abouelleil A."/>
            <person name="Alvarado L."/>
            <person name="Chapman S.B."/>
            <person name="Gainer-Dewar J."/>
            <person name="Goldberg J."/>
            <person name="Griggs A."/>
            <person name="Gujja S."/>
            <person name="Hansen M."/>
            <person name="Howarth C."/>
            <person name="Imamovic A."/>
            <person name="Ireland A."/>
            <person name="Larimer J."/>
            <person name="McCowan C."/>
            <person name="Murphy C."/>
            <person name="Pearson M."/>
            <person name="Poon T.W."/>
            <person name="Priest M."/>
            <person name="Roberts A."/>
            <person name="Saif S."/>
            <person name="Shea T."/>
            <person name="Sykes S."/>
            <person name="Wortman J."/>
            <person name="Nusbaum C."/>
            <person name="Birren B."/>
        </authorList>
    </citation>
    <scope>NUCLEOTIDE SEQUENCE [LARGE SCALE GENOMIC DNA]</scope>
    <source>
        <strain evidence="11">CHvinca01</strain>
    </source>
</reference>